<dbReference type="Proteomes" id="UP000621859">
    <property type="component" value="Unassembled WGS sequence"/>
</dbReference>
<feature type="region of interest" description="Disordered" evidence="1">
    <location>
        <begin position="124"/>
        <end position="145"/>
    </location>
</feature>
<sequence>MAHCLLAFTGLLALVCAAALPWPWFIPAMAIVLVYLAVTIRALRHPQQQGVLLLGPDGLRVQWGRDGIESAVVLPTSLVCAHLIVLHMHVGRQRRWRALALWPDCMAVDDFRQLCAALRWGAGQPNKTSKRPGSSGSTSTRAGMS</sequence>
<name>A0ABQ2PM72_9NEIS</name>
<proteinExistence type="predicted"/>
<feature type="compositionally biased region" description="Polar residues" evidence="1">
    <location>
        <begin position="125"/>
        <end position="145"/>
    </location>
</feature>
<dbReference type="EMBL" id="BMLY01000003">
    <property type="protein sequence ID" value="GGP26373.1"/>
    <property type="molecule type" value="Genomic_DNA"/>
</dbReference>
<accession>A0ABQ2PM72</accession>
<organism evidence="2 3">
    <name type="scientific">Silvimonas amylolytica</name>
    <dbReference type="NCBI Taxonomy" id="449663"/>
    <lineage>
        <taxon>Bacteria</taxon>
        <taxon>Pseudomonadati</taxon>
        <taxon>Pseudomonadota</taxon>
        <taxon>Betaproteobacteria</taxon>
        <taxon>Neisseriales</taxon>
        <taxon>Chitinibacteraceae</taxon>
        <taxon>Silvimonas</taxon>
    </lineage>
</organism>
<reference evidence="3" key="1">
    <citation type="journal article" date="2019" name="Int. J. Syst. Evol. Microbiol.">
        <title>The Global Catalogue of Microorganisms (GCM) 10K type strain sequencing project: providing services to taxonomists for standard genome sequencing and annotation.</title>
        <authorList>
            <consortium name="The Broad Institute Genomics Platform"/>
            <consortium name="The Broad Institute Genome Sequencing Center for Infectious Disease"/>
            <person name="Wu L."/>
            <person name="Ma J."/>
        </authorList>
    </citation>
    <scope>NUCLEOTIDE SEQUENCE [LARGE SCALE GENOMIC DNA]</scope>
    <source>
        <strain evidence="3">CGMCC 1.8860</strain>
    </source>
</reference>
<evidence type="ECO:0008006" key="4">
    <source>
        <dbReference type="Google" id="ProtNLM"/>
    </source>
</evidence>
<keyword evidence="3" id="KW-1185">Reference proteome</keyword>
<dbReference type="Pfam" id="PF07254">
    <property type="entry name" value="Cpta_toxin"/>
    <property type="match status" value="1"/>
</dbReference>
<evidence type="ECO:0000313" key="2">
    <source>
        <dbReference type="EMBL" id="GGP26373.1"/>
    </source>
</evidence>
<dbReference type="InterPro" id="IPR009883">
    <property type="entry name" value="YgfX"/>
</dbReference>
<comment type="caution">
    <text evidence="2">The sequence shown here is derived from an EMBL/GenBank/DDBJ whole genome shotgun (WGS) entry which is preliminary data.</text>
</comment>
<protein>
    <recommendedName>
        <fullName evidence="4">Toxin CptA</fullName>
    </recommendedName>
</protein>
<evidence type="ECO:0000256" key="1">
    <source>
        <dbReference type="SAM" id="MobiDB-lite"/>
    </source>
</evidence>
<evidence type="ECO:0000313" key="3">
    <source>
        <dbReference type="Proteomes" id="UP000621859"/>
    </source>
</evidence>
<gene>
    <name evidence="2" type="ORF">GCM10010971_21920</name>
</gene>